<dbReference type="Proteomes" id="UP000321224">
    <property type="component" value="Unassembled WGS sequence"/>
</dbReference>
<evidence type="ECO:0000259" key="5">
    <source>
        <dbReference type="SMART" id="SM00822"/>
    </source>
</evidence>
<dbReference type="SMART" id="SM00822">
    <property type="entry name" value="PKS_KR"/>
    <property type="match status" value="1"/>
</dbReference>
<dbReference type="GO" id="GO:0016020">
    <property type="term" value="C:membrane"/>
    <property type="evidence" value="ECO:0007669"/>
    <property type="project" value="TreeGrafter"/>
</dbReference>
<accession>A0A511H9X8</accession>
<dbReference type="PRINTS" id="PR00080">
    <property type="entry name" value="SDRFAMILY"/>
</dbReference>
<dbReference type="Pfam" id="PF00106">
    <property type="entry name" value="adh_short"/>
    <property type="match status" value="1"/>
</dbReference>
<dbReference type="InterPro" id="IPR057326">
    <property type="entry name" value="KR_dom"/>
</dbReference>
<evidence type="ECO:0000256" key="4">
    <source>
        <dbReference type="SAM" id="MobiDB-lite"/>
    </source>
</evidence>
<feature type="region of interest" description="Disordered" evidence="4">
    <location>
        <begin position="33"/>
        <end position="56"/>
    </location>
</feature>
<proteinExistence type="inferred from homology"/>
<dbReference type="SUPFAM" id="SSF51735">
    <property type="entry name" value="NAD(P)-binding Rossmann-fold domains"/>
    <property type="match status" value="1"/>
</dbReference>
<dbReference type="EMBL" id="BJVY01000009">
    <property type="protein sequence ID" value="GEL70320.1"/>
    <property type="molecule type" value="Genomic_DNA"/>
</dbReference>
<evidence type="ECO:0000313" key="7">
    <source>
        <dbReference type="Proteomes" id="UP000321224"/>
    </source>
</evidence>
<evidence type="ECO:0000313" key="6">
    <source>
        <dbReference type="EMBL" id="GEL70320.1"/>
    </source>
</evidence>
<dbReference type="InterPro" id="IPR036291">
    <property type="entry name" value="NAD(P)-bd_dom_sf"/>
</dbReference>
<name>A0A511H9X8_9BACT</name>
<organism evidence="6 7">
    <name type="scientific">Myxococcus virescens</name>
    <dbReference type="NCBI Taxonomy" id="83456"/>
    <lineage>
        <taxon>Bacteria</taxon>
        <taxon>Pseudomonadati</taxon>
        <taxon>Myxococcota</taxon>
        <taxon>Myxococcia</taxon>
        <taxon>Myxococcales</taxon>
        <taxon>Cystobacterineae</taxon>
        <taxon>Myxococcaceae</taxon>
        <taxon>Myxococcus</taxon>
    </lineage>
</organism>
<comment type="caution">
    <text evidence="6">The sequence shown here is derived from an EMBL/GenBank/DDBJ whole genome shotgun (WGS) entry which is preliminary data.</text>
</comment>
<dbReference type="InterPro" id="IPR002347">
    <property type="entry name" value="SDR_fam"/>
</dbReference>
<dbReference type="GO" id="GO:0016491">
    <property type="term" value="F:oxidoreductase activity"/>
    <property type="evidence" value="ECO:0007669"/>
    <property type="project" value="UniProtKB-KW"/>
</dbReference>
<evidence type="ECO:0000256" key="3">
    <source>
        <dbReference type="RuleBase" id="RU000363"/>
    </source>
</evidence>
<dbReference type="PANTHER" id="PTHR44196:SF1">
    <property type="entry name" value="DEHYDROGENASE_REDUCTASE SDR FAMILY MEMBER 7B"/>
    <property type="match status" value="1"/>
</dbReference>
<protein>
    <submittedName>
        <fullName evidence="6">Short-chain dehydrogenase</fullName>
    </submittedName>
</protein>
<evidence type="ECO:0000256" key="2">
    <source>
        <dbReference type="ARBA" id="ARBA00023002"/>
    </source>
</evidence>
<dbReference type="PRINTS" id="PR00081">
    <property type="entry name" value="GDHRDH"/>
</dbReference>
<gene>
    <name evidence="6" type="ORF">MVI01_21040</name>
</gene>
<dbReference type="PANTHER" id="PTHR44196">
    <property type="entry name" value="DEHYDROGENASE/REDUCTASE SDR FAMILY MEMBER 7B"/>
    <property type="match status" value="1"/>
</dbReference>
<dbReference type="AlphaFoldDB" id="A0A511H9X8"/>
<evidence type="ECO:0000256" key="1">
    <source>
        <dbReference type="ARBA" id="ARBA00006484"/>
    </source>
</evidence>
<reference evidence="6 7" key="1">
    <citation type="submission" date="2019-07" db="EMBL/GenBank/DDBJ databases">
        <title>Whole genome shotgun sequence of Myxococcus virescens NBRC 100334.</title>
        <authorList>
            <person name="Hosoyama A."/>
            <person name="Uohara A."/>
            <person name="Ohji S."/>
            <person name="Ichikawa N."/>
        </authorList>
    </citation>
    <scope>NUCLEOTIDE SEQUENCE [LARGE SCALE GENOMIC DNA]</scope>
    <source>
        <strain evidence="6 7">NBRC 100334</strain>
    </source>
</reference>
<dbReference type="NCBIfam" id="NF005495">
    <property type="entry name" value="PRK07109.1"/>
    <property type="match status" value="1"/>
</dbReference>
<keyword evidence="2" id="KW-0560">Oxidoreductase</keyword>
<feature type="region of interest" description="Disordered" evidence="4">
    <location>
        <begin position="322"/>
        <end position="349"/>
    </location>
</feature>
<dbReference type="FunFam" id="3.40.50.720:FF:000084">
    <property type="entry name" value="Short-chain dehydrogenase reductase"/>
    <property type="match status" value="1"/>
</dbReference>
<dbReference type="InterPro" id="IPR020904">
    <property type="entry name" value="Sc_DH/Rdtase_CS"/>
</dbReference>
<dbReference type="PROSITE" id="PS00061">
    <property type="entry name" value="ADH_SHORT"/>
    <property type="match status" value="1"/>
</dbReference>
<sequence>MDPHPRRRSGTWTLAPPCRLPSSQVFDDPVRRCVQSPSSRGELRPCAGARPDKENADMKRAWKNQVVVVTGASSGIGRATALALAKKGAHVVLAARREEPLEDLARECRGLGVQAHVVPTDVSDVAAVQHLADEARNVFGHFDAWINNAGVYLMGRLEETPDDAFRQVMETNFFGTVSGARAAVAQFRRQGYGTLVNVSSTFGTVAAPYVSAYVASKHAVRGFSASVRQELLGTGIDVCTVLPAAIDTPLWQHTANYTGWRIRPVEPVYTPERVARAILRVLRSPRHEVFVGPAARSFAAMHGLLPRTFERTMNGVTEAHHFEKERQGHTSGTLFRPMAEGTGTSGGHHAAGKQWLRRLLVAGGVAAAAFSLGKKREARGLKARFAHALGV</sequence>
<comment type="similarity">
    <text evidence="1 3">Belongs to the short-chain dehydrogenases/reductases (SDR) family.</text>
</comment>
<dbReference type="Gene3D" id="3.40.50.720">
    <property type="entry name" value="NAD(P)-binding Rossmann-like Domain"/>
    <property type="match status" value="1"/>
</dbReference>
<feature type="domain" description="Ketoreductase" evidence="5">
    <location>
        <begin position="65"/>
        <end position="254"/>
    </location>
</feature>